<reference evidence="1 2" key="1">
    <citation type="journal article" date="2017" name="Water Res.">
        <title>Discovery and metagenomic analysis of an anammox bacterial enrichment related to Candidatus "Brocadia caroliniensis" in a full-scale glycerol-fed nitritation-denitritation separate centrate treatment process.</title>
        <authorList>
            <person name="Park H."/>
            <person name="Brotto A.C."/>
            <person name="van Loosdrecht M.C."/>
            <person name="Chandran K."/>
        </authorList>
    </citation>
    <scope>NUCLEOTIDE SEQUENCE [LARGE SCALE GENOMIC DNA]</scope>
    <source>
        <strain evidence="1">26THWARD</strain>
    </source>
</reference>
<organism evidence="1 2">
    <name type="scientific">Candidatus Brocadia carolinensis</name>
    <dbReference type="NCBI Taxonomy" id="1004156"/>
    <lineage>
        <taxon>Bacteria</taxon>
        <taxon>Pseudomonadati</taxon>
        <taxon>Planctomycetota</taxon>
        <taxon>Candidatus Brocadiia</taxon>
        <taxon>Candidatus Brocadiales</taxon>
        <taxon>Candidatus Brocadiaceae</taxon>
        <taxon>Candidatus Brocadia</taxon>
    </lineage>
</organism>
<dbReference type="Proteomes" id="UP000189681">
    <property type="component" value="Unassembled WGS sequence"/>
</dbReference>
<dbReference type="STRING" id="1004156.AYP45_16675"/>
<name>A0A1V4APQ0_9BACT</name>
<protein>
    <recommendedName>
        <fullName evidence="3">IS1634 family transposase</fullName>
    </recommendedName>
</protein>
<accession>A0A1V4APQ0</accession>
<evidence type="ECO:0000313" key="2">
    <source>
        <dbReference type="Proteomes" id="UP000189681"/>
    </source>
</evidence>
<evidence type="ECO:0008006" key="3">
    <source>
        <dbReference type="Google" id="ProtNLM"/>
    </source>
</evidence>
<dbReference type="EMBL" id="AYTS01000177">
    <property type="protein sequence ID" value="OOP55098.1"/>
    <property type="molecule type" value="Genomic_DNA"/>
</dbReference>
<comment type="caution">
    <text evidence="1">The sequence shown here is derived from an EMBL/GenBank/DDBJ whole genome shotgun (WGS) entry which is preliminary data.</text>
</comment>
<dbReference type="AlphaFoldDB" id="A0A1V4APQ0"/>
<gene>
    <name evidence="1" type="ORF">AYP45_16675</name>
</gene>
<sequence>MFLRAKSRTKDEKIHRYWSVVENRRVSGQRVMQRQVLYLGELNDNQRAGWVRTIGALWGEKPKGKQLALFPDDRKELPMLACESIRVQLDKIALCRPRQWGACWLGLYVWNLLELDIFWRERLPSRRKGTSWLNMLKALVCYRLIDPGNEFRFHREWYLRSAMGDLLREDYSLAQKDKPYRCLDLLLEHRDELFGFLKRQWGKLFGAKYDVLLYDLTNAYFESDPPPAGSNSKKRFG</sequence>
<evidence type="ECO:0000313" key="1">
    <source>
        <dbReference type="EMBL" id="OOP55098.1"/>
    </source>
</evidence>
<proteinExistence type="predicted"/>